<organism evidence="2">
    <name type="scientific">Variovorax paradoxus</name>
    <dbReference type="NCBI Taxonomy" id="34073"/>
    <lineage>
        <taxon>Bacteria</taxon>
        <taxon>Pseudomonadati</taxon>
        <taxon>Pseudomonadota</taxon>
        <taxon>Betaproteobacteria</taxon>
        <taxon>Burkholderiales</taxon>
        <taxon>Comamonadaceae</taxon>
        <taxon>Variovorax</taxon>
    </lineage>
</organism>
<reference evidence="2" key="1">
    <citation type="submission" date="2019-12" db="EMBL/GenBank/DDBJ databases">
        <authorList>
            <person name="Cremers G."/>
        </authorList>
    </citation>
    <scope>NUCLEOTIDE SEQUENCE</scope>
    <source>
        <strain evidence="2">Vvax</strain>
    </source>
</reference>
<evidence type="ECO:0000256" key="1">
    <source>
        <dbReference type="SAM" id="MobiDB-lite"/>
    </source>
</evidence>
<dbReference type="AlphaFoldDB" id="A0A679JII3"/>
<protein>
    <submittedName>
        <fullName evidence="2">Uncharacterized protein</fullName>
    </submittedName>
</protein>
<gene>
    <name evidence="2" type="ORF">VVAX_03572</name>
</gene>
<accession>A0A679JII3</accession>
<feature type="region of interest" description="Disordered" evidence="1">
    <location>
        <begin position="34"/>
        <end position="80"/>
    </location>
</feature>
<dbReference type="EMBL" id="LR743507">
    <property type="protein sequence ID" value="CAA2106083.1"/>
    <property type="molecule type" value="Genomic_DNA"/>
</dbReference>
<evidence type="ECO:0000313" key="2">
    <source>
        <dbReference type="EMBL" id="CAA2106083.1"/>
    </source>
</evidence>
<sequence>MTSIYWPGTRIVRSTNNGFTLGFTGRPINWKPLQRSANARRTSTANVDRARKTGKDLSTMHGISKKADTRIAAQARKARS</sequence>
<feature type="compositionally biased region" description="Polar residues" evidence="1">
    <location>
        <begin position="35"/>
        <end position="46"/>
    </location>
</feature>
<name>A0A679JII3_VARPD</name>
<dbReference type="RefSeq" id="WP_339091148.1">
    <property type="nucleotide sequence ID" value="NZ_LR743507.1"/>
</dbReference>
<proteinExistence type="predicted"/>